<gene>
    <name evidence="2" type="ORF">GCM10020366_20330</name>
</gene>
<dbReference type="EMBL" id="BAAAYK010000038">
    <property type="protein sequence ID" value="GAA3356404.1"/>
    <property type="molecule type" value="Genomic_DNA"/>
</dbReference>
<evidence type="ECO:0000313" key="3">
    <source>
        <dbReference type="Proteomes" id="UP001500483"/>
    </source>
</evidence>
<comment type="caution">
    <text evidence="2">The sequence shown here is derived from an EMBL/GenBank/DDBJ whole genome shotgun (WGS) entry which is preliminary data.</text>
</comment>
<keyword evidence="3" id="KW-1185">Reference proteome</keyword>
<dbReference type="InterPro" id="IPR018960">
    <property type="entry name" value="DUF1990"/>
</dbReference>
<name>A0ABP6RLD8_9PSEU</name>
<protein>
    <recommendedName>
        <fullName evidence="1">DUF1990 domain-containing protein</fullName>
    </recommendedName>
</protein>
<accession>A0ABP6RLD8</accession>
<evidence type="ECO:0000313" key="2">
    <source>
        <dbReference type="EMBL" id="GAA3356404.1"/>
    </source>
</evidence>
<dbReference type="Proteomes" id="UP001500483">
    <property type="component" value="Unassembled WGS sequence"/>
</dbReference>
<dbReference type="RefSeq" id="WP_258348123.1">
    <property type="nucleotide sequence ID" value="NZ_BAAAYK010000038.1"/>
</dbReference>
<dbReference type="Pfam" id="PF09348">
    <property type="entry name" value="DUF1990"/>
    <property type="match status" value="1"/>
</dbReference>
<evidence type="ECO:0000259" key="1">
    <source>
        <dbReference type="Pfam" id="PF09348"/>
    </source>
</evidence>
<organism evidence="2 3">
    <name type="scientific">Saccharopolyspora gregorii</name>
    <dbReference type="NCBI Taxonomy" id="33914"/>
    <lineage>
        <taxon>Bacteria</taxon>
        <taxon>Bacillati</taxon>
        <taxon>Actinomycetota</taxon>
        <taxon>Actinomycetes</taxon>
        <taxon>Pseudonocardiales</taxon>
        <taxon>Pseudonocardiaceae</taxon>
        <taxon>Saccharopolyspora</taxon>
    </lineage>
</organism>
<sequence>MILPWLWRWPPGLLLAAVRELTSDVPVHLVDRVEAVRPPPAPADCTGLQLPEDGVGPLFHRRYSAEIQLHLCTAADVMALFVAAPDRMVPGEVARFEPEGDHADLRPGDDLVVRMPGPWDGPVRVLDVTPTSFRLATRPGHLEAGQIEFRADDRGMRMLFEIESWARSSSRAADVLYDRLRLSRRLQAYLWVRCCARVCAVAGGRLVDGVEIYTGRDESVVGERV</sequence>
<reference evidence="3" key="1">
    <citation type="journal article" date="2019" name="Int. J. Syst. Evol. Microbiol.">
        <title>The Global Catalogue of Microorganisms (GCM) 10K type strain sequencing project: providing services to taxonomists for standard genome sequencing and annotation.</title>
        <authorList>
            <consortium name="The Broad Institute Genomics Platform"/>
            <consortium name="The Broad Institute Genome Sequencing Center for Infectious Disease"/>
            <person name="Wu L."/>
            <person name="Ma J."/>
        </authorList>
    </citation>
    <scope>NUCLEOTIDE SEQUENCE [LARGE SCALE GENOMIC DNA]</scope>
    <source>
        <strain evidence="3">JCM 9687</strain>
    </source>
</reference>
<proteinExistence type="predicted"/>
<feature type="domain" description="DUF1990" evidence="1">
    <location>
        <begin position="92"/>
        <end position="193"/>
    </location>
</feature>